<name>A0AAN7BUG2_9PEZI</name>
<evidence type="ECO:0000313" key="8">
    <source>
        <dbReference type="Proteomes" id="UP001301958"/>
    </source>
</evidence>
<evidence type="ECO:0000313" key="7">
    <source>
        <dbReference type="EMBL" id="KAK4229677.1"/>
    </source>
</evidence>
<dbReference type="Pfam" id="PF01753">
    <property type="entry name" value="zf-MYND"/>
    <property type="match status" value="1"/>
</dbReference>
<dbReference type="AlphaFoldDB" id="A0AAN7BUG2"/>
<dbReference type="SUPFAM" id="SSF144232">
    <property type="entry name" value="HIT/MYND zinc finger-like"/>
    <property type="match status" value="1"/>
</dbReference>
<feature type="domain" description="MYND-type" evidence="6">
    <location>
        <begin position="174"/>
        <end position="216"/>
    </location>
</feature>
<organism evidence="7 8">
    <name type="scientific">Podospora fimiseda</name>
    <dbReference type="NCBI Taxonomy" id="252190"/>
    <lineage>
        <taxon>Eukaryota</taxon>
        <taxon>Fungi</taxon>
        <taxon>Dikarya</taxon>
        <taxon>Ascomycota</taxon>
        <taxon>Pezizomycotina</taxon>
        <taxon>Sordariomycetes</taxon>
        <taxon>Sordariomycetidae</taxon>
        <taxon>Sordariales</taxon>
        <taxon>Podosporaceae</taxon>
        <taxon>Podospora</taxon>
    </lineage>
</organism>
<reference evidence="7" key="1">
    <citation type="journal article" date="2023" name="Mol. Phylogenet. Evol.">
        <title>Genome-scale phylogeny and comparative genomics of the fungal order Sordariales.</title>
        <authorList>
            <person name="Hensen N."/>
            <person name="Bonometti L."/>
            <person name="Westerberg I."/>
            <person name="Brannstrom I.O."/>
            <person name="Guillou S."/>
            <person name="Cros-Aarteil S."/>
            <person name="Calhoun S."/>
            <person name="Haridas S."/>
            <person name="Kuo A."/>
            <person name="Mondo S."/>
            <person name="Pangilinan J."/>
            <person name="Riley R."/>
            <person name="LaButti K."/>
            <person name="Andreopoulos B."/>
            <person name="Lipzen A."/>
            <person name="Chen C."/>
            <person name="Yan M."/>
            <person name="Daum C."/>
            <person name="Ng V."/>
            <person name="Clum A."/>
            <person name="Steindorff A."/>
            <person name="Ohm R.A."/>
            <person name="Martin F."/>
            <person name="Silar P."/>
            <person name="Natvig D.O."/>
            <person name="Lalanne C."/>
            <person name="Gautier V."/>
            <person name="Ament-Velasquez S.L."/>
            <person name="Kruys A."/>
            <person name="Hutchinson M.I."/>
            <person name="Powell A.J."/>
            <person name="Barry K."/>
            <person name="Miller A.N."/>
            <person name="Grigoriev I.V."/>
            <person name="Debuchy R."/>
            <person name="Gladieux P."/>
            <person name="Hiltunen Thoren M."/>
            <person name="Johannesson H."/>
        </authorList>
    </citation>
    <scope>NUCLEOTIDE SEQUENCE</scope>
    <source>
        <strain evidence="7">CBS 990.96</strain>
    </source>
</reference>
<evidence type="ECO:0000256" key="3">
    <source>
        <dbReference type="ARBA" id="ARBA00022833"/>
    </source>
</evidence>
<dbReference type="InterPro" id="IPR002893">
    <property type="entry name" value="Znf_MYND"/>
</dbReference>
<dbReference type="PROSITE" id="PS50865">
    <property type="entry name" value="ZF_MYND_2"/>
    <property type="match status" value="1"/>
</dbReference>
<evidence type="ECO:0000256" key="4">
    <source>
        <dbReference type="PROSITE-ProRule" id="PRU00134"/>
    </source>
</evidence>
<keyword evidence="3" id="KW-0862">Zinc</keyword>
<reference evidence="7" key="2">
    <citation type="submission" date="2023-05" db="EMBL/GenBank/DDBJ databases">
        <authorList>
            <consortium name="Lawrence Berkeley National Laboratory"/>
            <person name="Steindorff A."/>
            <person name="Hensen N."/>
            <person name="Bonometti L."/>
            <person name="Westerberg I."/>
            <person name="Brannstrom I.O."/>
            <person name="Guillou S."/>
            <person name="Cros-Aarteil S."/>
            <person name="Calhoun S."/>
            <person name="Haridas S."/>
            <person name="Kuo A."/>
            <person name="Mondo S."/>
            <person name="Pangilinan J."/>
            <person name="Riley R."/>
            <person name="Labutti K."/>
            <person name="Andreopoulos B."/>
            <person name="Lipzen A."/>
            <person name="Chen C."/>
            <person name="Yanf M."/>
            <person name="Daum C."/>
            <person name="Ng V."/>
            <person name="Clum A."/>
            <person name="Ohm R."/>
            <person name="Martin F."/>
            <person name="Silar P."/>
            <person name="Natvig D."/>
            <person name="Lalanne C."/>
            <person name="Gautier V."/>
            <person name="Ament-Velasquez S.L."/>
            <person name="Kruys A."/>
            <person name="Hutchinson M.I."/>
            <person name="Powell A.J."/>
            <person name="Barry K."/>
            <person name="Miller A.N."/>
            <person name="Grigoriev I.V."/>
            <person name="Debuchy R."/>
            <person name="Gladieux P."/>
            <person name="Thoren M.H."/>
            <person name="Johannesson H."/>
        </authorList>
    </citation>
    <scope>NUCLEOTIDE SEQUENCE</scope>
    <source>
        <strain evidence="7">CBS 990.96</strain>
    </source>
</reference>
<keyword evidence="1" id="KW-0479">Metal-binding</keyword>
<dbReference type="GO" id="GO:0008270">
    <property type="term" value="F:zinc ion binding"/>
    <property type="evidence" value="ECO:0007669"/>
    <property type="project" value="UniProtKB-KW"/>
</dbReference>
<evidence type="ECO:0000256" key="1">
    <source>
        <dbReference type="ARBA" id="ARBA00022723"/>
    </source>
</evidence>
<dbReference type="Gene3D" id="6.10.140.2220">
    <property type="match status" value="1"/>
</dbReference>
<feature type="region of interest" description="Disordered" evidence="5">
    <location>
        <begin position="23"/>
        <end position="58"/>
    </location>
</feature>
<dbReference type="EMBL" id="MU865306">
    <property type="protein sequence ID" value="KAK4229677.1"/>
    <property type="molecule type" value="Genomic_DNA"/>
</dbReference>
<dbReference type="PROSITE" id="PS01360">
    <property type="entry name" value="ZF_MYND_1"/>
    <property type="match status" value="1"/>
</dbReference>
<proteinExistence type="predicted"/>
<gene>
    <name evidence="7" type="ORF">QBC38DRAFT_471924</name>
</gene>
<evidence type="ECO:0000259" key="6">
    <source>
        <dbReference type="PROSITE" id="PS50865"/>
    </source>
</evidence>
<dbReference type="Proteomes" id="UP001301958">
    <property type="component" value="Unassembled WGS sequence"/>
</dbReference>
<accession>A0AAN7BUG2</accession>
<evidence type="ECO:0000256" key="2">
    <source>
        <dbReference type="ARBA" id="ARBA00022771"/>
    </source>
</evidence>
<keyword evidence="8" id="KW-1185">Reference proteome</keyword>
<feature type="compositionally biased region" description="Pro residues" evidence="5">
    <location>
        <begin position="23"/>
        <end position="33"/>
    </location>
</feature>
<comment type="caution">
    <text evidence="7">The sequence shown here is derived from an EMBL/GenBank/DDBJ whole genome shotgun (WGS) entry which is preliminary data.</text>
</comment>
<sequence>MSPPSFVPPSPILTFRTIPSAPLPPSYSSPHTPPSYSEEPSTTPAPPPPTYTETDISSSTKSTHYLLAQIQENMTLTKPTLILKDLAGTSFAIVWNDLNRDSLDFKKLGLKKNNCLLLPNALRTEPREEGRQAMIKIYGNGGWNDEQVKVIPGTLEKVVEVGQFWDQLGDESKCANCEKETKSEGLKKCTGCGRVGYCSKECQVEGWTNGGHKSLCKVIKRFTEIWP</sequence>
<keyword evidence="2 4" id="KW-0863">Zinc-finger</keyword>
<evidence type="ECO:0000256" key="5">
    <source>
        <dbReference type="SAM" id="MobiDB-lite"/>
    </source>
</evidence>
<protein>
    <recommendedName>
        <fullName evidence="6">MYND-type domain-containing protein</fullName>
    </recommendedName>
</protein>